<keyword evidence="6" id="KW-1185">Reference proteome</keyword>
<dbReference type="Pfam" id="PF12833">
    <property type="entry name" value="HTH_18"/>
    <property type="match status" value="1"/>
</dbReference>
<sequence length="90" mass="10489">MQRETVRRTDDFVNRQLSNLPLSMKTIGIMMTNFLLQTRIHHAKLMLQHTAMPISEIAEKTGFNSFSYFGKTFKTYTGATPREFRKTKNS</sequence>
<organism evidence="5 6">
    <name type="scientific">Paenibacillus gyeongsangnamensis</name>
    <dbReference type="NCBI Taxonomy" id="3388067"/>
    <lineage>
        <taxon>Bacteria</taxon>
        <taxon>Bacillati</taxon>
        <taxon>Bacillota</taxon>
        <taxon>Bacilli</taxon>
        <taxon>Bacillales</taxon>
        <taxon>Paenibacillaceae</taxon>
        <taxon>Paenibacillus</taxon>
    </lineage>
</organism>
<dbReference type="InterPro" id="IPR018060">
    <property type="entry name" value="HTH_AraC"/>
</dbReference>
<dbReference type="PROSITE" id="PS00041">
    <property type="entry name" value="HTH_ARAC_FAMILY_1"/>
    <property type="match status" value="1"/>
</dbReference>
<dbReference type="PANTHER" id="PTHR43280">
    <property type="entry name" value="ARAC-FAMILY TRANSCRIPTIONAL REGULATOR"/>
    <property type="match status" value="1"/>
</dbReference>
<dbReference type="RefSeq" id="WP_269880251.1">
    <property type="nucleotide sequence ID" value="NZ_JAQAGZ010000003.1"/>
</dbReference>
<dbReference type="Proteomes" id="UP001527882">
    <property type="component" value="Unassembled WGS sequence"/>
</dbReference>
<reference evidence="5 6" key="1">
    <citation type="submission" date="2022-12" db="EMBL/GenBank/DDBJ databases">
        <title>Draft genome sequence of Paenibacillus sp. dW9.</title>
        <authorList>
            <person name="Choi E.-W."/>
            <person name="Kim D.-U."/>
        </authorList>
    </citation>
    <scope>NUCLEOTIDE SEQUENCE [LARGE SCALE GENOMIC DNA]</scope>
    <source>
        <strain evidence="6">dW9</strain>
    </source>
</reference>
<accession>A0ABT4Q4X0</accession>
<dbReference type="InterPro" id="IPR018062">
    <property type="entry name" value="HTH_AraC-typ_CS"/>
</dbReference>
<protein>
    <submittedName>
        <fullName evidence="5">Helix-turn-helix transcriptional regulator</fullName>
    </submittedName>
</protein>
<keyword evidence="3" id="KW-0804">Transcription</keyword>
<evidence type="ECO:0000313" key="5">
    <source>
        <dbReference type="EMBL" id="MCZ8511852.1"/>
    </source>
</evidence>
<keyword evidence="2" id="KW-0238">DNA-binding</keyword>
<evidence type="ECO:0000259" key="4">
    <source>
        <dbReference type="PROSITE" id="PS01124"/>
    </source>
</evidence>
<gene>
    <name evidence="5" type="ORF">O9H85_05335</name>
</gene>
<proteinExistence type="predicted"/>
<dbReference type="PROSITE" id="PS01124">
    <property type="entry name" value="HTH_ARAC_FAMILY_2"/>
    <property type="match status" value="1"/>
</dbReference>
<name>A0ABT4Q4X0_9BACL</name>
<evidence type="ECO:0000256" key="2">
    <source>
        <dbReference type="ARBA" id="ARBA00023125"/>
    </source>
</evidence>
<keyword evidence="1" id="KW-0805">Transcription regulation</keyword>
<dbReference type="EMBL" id="JAQAGZ010000003">
    <property type="protein sequence ID" value="MCZ8511852.1"/>
    <property type="molecule type" value="Genomic_DNA"/>
</dbReference>
<evidence type="ECO:0000313" key="6">
    <source>
        <dbReference type="Proteomes" id="UP001527882"/>
    </source>
</evidence>
<dbReference type="Gene3D" id="1.10.10.60">
    <property type="entry name" value="Homeodomain-like"/>
    <property type="match status" value="1"/>
</dbReference>
<dbReference type="SMART" id="SM00342">
    <property type="entry name" value="HTH_ARAC"/>
    <property type="match status" value="1"/>
</dbReference>
<dbReference type="PANTHER" id="PTHR43280:SF28">
    <property type="entry name" value="HTH-TYPE TRANSCRIPTIONAL ACTIVATOR RHAS"/>
    <property type="match status" value="1"/>
</dbReference>
<evidence type="ECO:0000256" key="3">
    <source>
        <dbReference type="ARBA" id="ARBA00023163"/>
    </source>
</evidence>
<dbReference type="InterPro" id="IPR009057">
    <property type="entry name" value="Homeodomain-like_sf"/>
</dbReference>
<evidence type="ECO:0000256" key="1">
    <source>
        <dbReference type="ARBA" id="ARBA00023015"/>
    </source>
</evidence>
<dbReference type="InterPro" id="IPR020449">
    <property type="entry name" value="Tscrpt_reg_AraC-type_HTH"/>
</dbReference>
<feature type="domain" description="HTH araC/xylS-type" evidence="4">
    <location>
        <begin position="25"/>
        <end position="87"/>
    </location>
</feature>
<comment type="caution">
    <text evidence="5">The sequence shown here is derived from an EMBL/GenBank/DDBJ whole genome shotgun (WGS) entry which is preliminary data.</text>
</comment>
<dbReference type="PRINTS" id="PR00032">
    <property type="entry name" value="HTHARAC"/>
</dbReference>
<dbReference type="SUPFAM" id="SSF46689">
    <property type="entry name" value="Homeodomain-like"/>
    <property type="match status" value="1"/>
</dbReference>